<protein>
    <recommendedName>
        <fullName evidence="3">DUF3419 family protein</fullName>
    </recommendedName>
</protein>
<evidence type="ECO:0000313" key="2">
    <source>
        <dbReference type="Proteomes" id="UP001500618"/>
    </source>
</evidence>
<name>A0ABN2GKA3_9ACTN</name>
<organism evidence="1 2">
    <name type="scientific">Fodinicola feengrottensis</name>
    <dbReference type="NCBI Taxonomy" id="435914"/>
    <lineage>
        <taxon>Bacteria</taxon>
        <taxon>Bacillati</taxon>
        <taxon>Actinomycetota</taxon>
        <taxon>Actinomycetes</taxon>
        <taxon>Mycobacteriales</taxon>
        <taxon>Fodinicola</taxon>
    </lineage>
</organism>
<proteinExistence type="predicted"/>
<reference evidence="1 2" key="1">
    <citation type="journal article" date="2019" name="Int. J. Syst. Evol. Microbiol.">
        <title>The Global Catalogue of Microorganisms (GCM) 10K type strain sequencing project: providing services to taxonomists for standard genome sequencing and annotation.</title>
        <authorList>
            <consortium name="The Broad Institute Genomics Platform"/>
            <consortium name="The Broad Institute Genome Sequencing Center for Infectious Disease"/>
            <person name="Wu L."/>
            <person name="Ma J."/>
        </authorList>
    </citation>
    <scope>NUCLEOTIDE SEQUENCE [LARGE SCALE GENOMIC DNA]</scope>
    <source>
        <strain evidence="1 2">JCM 14718</strain>
    </source>
</reference>
<dbReference type="InterPro" id="IPR029063">
    <property type="entry name" value="SAM-dependent_MTases_sf"/>
</dbReference>
<dbReference type="InterPro" id="IPR021829">
    <property type="entry name" value="DUF3419"/>
</dbReference>
<accession>A0ABN2GKA3</accession>
<dbReference type="Pfam" id="PF11899">
    <property type="entry name" value="DUF3419"/>
    <property type="match status" value="1"/>
</dbReference>
<dbReference type="EMBL" id="BAAANY010000008">
    <property type="protein sequence ID" value="GAA1671992.1"/>
    <property type="molecule type" value="Genomic_DNA"/>
</dbReference>
<dbReference type="SUPFAM" id="SSF53335">
    <property type="entry name" value="S-adenosyl-L-methionine-dependent methyltransferases"/>
    <property type="match status" value="1"/>
</dbReference>
<dbReference type="Proteomes" id="UP001500618">
    <property type="component" value="Unassembled WGS sequence"/>
</dbReference>
<gene>
    <name evidence="1" type="ORF">GCM10009765_21730</name>
</gene>
<evidence type="ECO:0008006" key="3">
    <source>
        <dbReference type="Google" id="ProtNLM"/>
    </source>
</evidence>
<dbReference type="RefSeq" id="WP_344309471.1">
    <property type="nucleotide sequence ID" value="NZ_BAAANY010000008.1"/>
</dbReference>
<comment type="caution">
    <text evidence="1">The sequence shown here is derived from an EMBL/GenBank/DDBJ whole genome shotgun (WGS) entry which is preliminary data.</text>
</comment>
<sequence>MAEGWAALRPRLLFGRMYEDSDVEAAVFAQASRVLAIASAGDTAAALAAAGHRVTAVDLNPVQLDYARHRWAPEFCRPRTRGSGRGPTVVGTSEAGLAERMLAVGRLAARTLPGWRPAALERFLRLGDPAVQTRWWRDHLDRPAFRALFATAIRPLAALLPAGLREVVEPRFDVVLRQRLEAGFGRYPNATNPWAWRLLLGREIPEASMPLATGVEWVRADVADHLLAVPAGSYDAATLSNVLDGAPRELAGRLVASLRHAVRGPVILRTFASTPPFPGRLLPDRALLWGSAVQLDYGQ</sequence>
<dbReference type="Gene3D" id="3.40.50.150">
    <property type="entry name" value="Vaccinia Virus protein VP39"/>
    <property type="match status" value="1"/>
</dbReference>
<keyword evidence="2" id="KW-1185">Reference proteome</keyword>
<evidence type="ECO:0000313" key="1">
    <source>
        <dbReference type="EMBL" id="GAA1671992.1"/>
    </source>
</evidence>